<dbReference type="Pfam" id="PF13843">
    <property type="entry name" value="DDE_Tnp_1_7"/>
    <property type="match status" value="1"/>
</dbReference>
<gene>
    <name evidence="2" type="primary">PGBD3_39</name>
    <name evidence="2" type="ORF">AVEN_168382_1</name>
</gene>
<organism evidence="2 3">
    <name type="scientific">Araneus ventricosus</name>
    <name type="common">Orbweaver spider</name>
    <name type="synonym">Epeira ventricosa</name>
    <dbReference type="NCBI Taxonomy" id="182803"/>
    <lineage>
        <taxon>Eukaryota</taxon>
        <taxon>Metazoa</taxon>
        <taxon>Ecdysozoa</taxon>
        <taxon>Arthropoda</taxon>
        <taxon>Chelicerata</taxon>
        <taxon>Arachnida</taxon>
        <taxon>Araneae</taxon>
        <taxon>Araneomorphae</taxon>
        <taxon>Entelegynae</taxon>
        <taxon>Araneoidea</taxon>
        <taxon>Araneidae</taxon>
        <taxon>Araneus</taxon>
    </lineage>
</organism>
<protein>
    <submittedName>
        <fullName evidence="2">PiggyBac transposable element-derived protein 3</fullName>
    </submittedName>
</protein>
<dbReference type="Proteomes" id="UP000499080">
    <property type="component" value="Unassembled WGS sequence"/>
</dbReference>
<name>A0A4Y2QJ10_ARAVE</name>
<dbReference type="PANTHER" id="PTHR47272">
    <property type="entry name" value="DDE_TNP_1_7 DOMAIN-CONTAINING PROTEIN"/>
    <property type="match status" value="1"/>
</dbReference>
<comment type="caution">
    <text evidence="2">The sequence shown here is derived from an EMBL/GenBank/DDBJ whole genome shotgun (WGS) entry which is preliminary data.</text>
</comment>
<sequence length="312" mass="36047">MTYVKYARLRQYWSTIGDLRLGIIANYMSINRFETIKRYLHFQDSTKIPSDNKDRLIRLRPFLDLLHKTFHEARKPEESQSIDEMMVPFKGRSSLKQYIKSKPKPWGFKIWVRAGVSGYVYCFEIFQGANGGRIPPSKEYGAAGDVVLRLSHDIAGKNHKLYCDNLFTSIPLIEELKRQKIYFVGTIRSNRMLGASEKLKDAKSLLKEGRGSVSVTTSEDNITVTRWVDKNIVHVVSSFAGVHPMDKAKRFSHATKSLVEIARPNSVRIYNLHMGGVDLMDSLVAHYRHSQRNKRWYMRIFYHLMNVAVVNA</sequence>
<reference evidence="2 3" key="1">
    <citation type="journal article" date="2019" name="Sci. Rep.">
        <title>Orb-weaving spider Araneus ventricosus genome elucidates the spidroin gene catalogue.</title>
        <authorList>
            <person name="Kono N."/>
            <person name="Nakamura H."/>
            <person name="Ohtoshi R."/>
            <person name="Moran D.A.P."/>
            <person name="Shinohara A."/>
            <person name="Yoshida Y."/>
            <person name="Fujiwara M."/>
            <person name="Mori M."/>
            <person name="Tomita M."/>
            <person name="Arakawa K."/>
        </authorList>
    </citation>
    <scope>NUCLEOTIDE SEQUENCE [LARGE SCALE GENOMIC DNA]</scope>
</reference>
<accession>A0A4Y2QJ10</accession>
<evidence type="ECO:0000259" key="1">
    <source>
        <dbReference type="Pfam" id="PF13843"/>
    </source>
</evidence>
<evidence type="ECO:0000313" key="3">
    <source>
        <dbReference type="Proteomes" id="UP000499080"/>
    </source>
</evidence>
<feature type="non-terminal residue" evidence="2">
    <location>
        <position position="312"/>
    </location>
</feature>
<dbReference type="AlphaFoldDB" id="A0A4Y2QJ10"/>
<feature type="domain" description="PiggyBac transposable element-derived protein" evidence="1">
    <location>
        <begin position="1"/>
        <end position="312"/>
    </location>
</feature>
<dbReference type="PANTHER" id="PTHR47272:SF1">
    <property type="entry name" value="PIGGYBAC TRANSPOSABLE ELEMENT-DERIVED PROTEIN 3-LIKE"/>
    <property type="match status" value="1"/>
</dbReference>
<evidence type="ECO:0000313" key="2">
    <source>
        <dbReference type="EMBL" id="GBN63301.1"/>
    </source>
</evidence>
<dbReference type="EMBL" id="BGPR01299699">
    <property type="protein sequence ID" value="GBN63301.1"/>
    <property type="molecule type" value="Genomic_DNA"/>
</dbReference>
<dbReference type="InterPro" id="IPR029526">
    <property type="entry name" value="PGBD"/>
</dbReference>
<keyword evidence="3" id="KW-1185">Reference proteome</keyword>
<dbReference type="OrthoDB" id="6515644at2759"/>
<proteinExistence type="predicted"/>